<evidence type="ECO:0008006" key="3">
    <source>
        <dbReference type="Google" id="ProtNLM"/>
    </source>
</evidence>
<proteinExistence type="predicted"/>
<dbReference type="InterPro" id="IPR023393">
    <property type="entry name" value="START-like_dom_sf"/>
</dbReference>
<dbReference type="KEGG" id="brz:CFK38_03185"/>
<dbReference type="SUPFAM" id="SSF55961">
    <property type="entry name" value="Bet v1-like"/>
    <property type="match status" value="1"/>
</dbReference>
<evidence type="ECO:0000313" key="1">
    <source>
        <dbReference type="EMBL" id="ATG50631.1"/>
    </source>
</evidence>
<protein>
    <recommendedName>
        <fullName evidence="3">ATPase</fullName>
    </recommendedName>
</protein>
<dbReference type="AlphaFoldDB" id="A0A291GK86"/>
<dbReference type="OrthoDB" id="9803476at2"/>
<keyword evidence="2" id="KW-1185">Reference proteome</keyword>
<evidence type="ECO:0000313" key="2">
    <source>
        <dbReference type="Proteomes" id="UP000218165"/>
    </source>
</evidence>
<reference evidence="2" key="1">
    <citation type="submission" date="2017-09" db="EMBL/GenBank/DDBJ databases">
        <title>Brachybacterium sp. VM2412.</title>
        <authorList>
            <person name="Tak E.J."/>
            <person name="Bae J.-W."/>
        </authorList>
    </citation>
    <scope>NUCLEOTIDE SEQUENCE [LARGE SCALE GENOMIC DNA]</scope>
    <source>
        <strain evidence="2">VM2412</strain>
    </source>
</reference>
<organism evidence="1 2">
    <name type="scientific">Brachybacterium vulturis</name>
    <dbReference type="NCBI Taxonomy" id="2017484"/>
    <lineage>
        <taxon>Bacteria</taxon>
        <taxon>Bacillati</taxon>
        <taxon>Actinomycetota</taxon>
        <taxon>Actinomycetes</taxon>
        <taxon>Micrococcales</taxon>
        <taxon>Dermabacteraceae</taxon>
        <taxon>Brachybacterium</taxon>
    </lineage>
</organism>
<name>A0A291GK86_9MICO</name>
<accession>A0A291GK86</accession>
<gene>
    <name evidence="1" type="ORF">CFK38_03185</name>
</gene>
<dbReference type="Proteomes" id="UP000218165">
    <property type="component" value="Chromosome"/>
</dbReference>
<dbReference type="Gene3D" id="3.30.530.20">
    <property type="match status" value="1"/>
</dbReference>
<dbReference type="RefSeq" id="WP_096801771.1">
    <property type="nucleotide sequence ID" value="NZ_CP023563.1"/>
</dbReference>
<dbReference type="EMBL" id="CP023563">
    <property type="protein sequence ID" value="ATG50631.1"/>
    <property type="molecule type" value="Genomic_DNA"/>
</dbReference>
<sequence>MNTSGNDSARNRSAIDQRIADLPVAVDITEDAVILEVDLSGTGAQIWEHLTSPELLATWSPIVPERPLTEPGPVLSRETPEADPVAVDVLATAGDHALSHRFGDDILEWLIDEARLTLLMRLSDPQQAPTTLAGWQVCLGVLDARLEGLDQERIVGRDALEHGWRELRDRYAHELDLPDQPEV</sequence>